<dbReference type="GO" id="GO:0009898">
    <property type="term" value="C:cytoplasmic side of plasma membrane"/>
    <property type="evidence" value="ECO:0007669"/>
    <property type="project" value="TreeGrafter"/>
</dbReference>
<dbReference type="InterPro" id="IPR027417">
    <property type="entry name" value="P-loop_NTPase"/>
</dbReference>
<proteinExistence type="predicted"/>
<feature type="domain" description="CobQ/CobB/MinD/ParA nucleotide binding" evidence="2">
    <location>
        <begin position="218"/>
        <end position="430"/>
    </location>
</feature>
<protein>
    <recommendedName>
        <fullName evidence="2">CobQ/CobB/MinD/ParA nucleotide binding domain-containing protein</fullName>
    </recommendedName>
</protein>
<name>A0A2S8IMC6_RHOOP</name>
<dbReference type="AlphaFoldDB" id="A0A2S8IMC6"/>
<dbReference type="InterPro" id="IPR050625">
    <property type="entry name" value="ParA/MinD_ATPase"/>
</dbReference>
<gene>
    <name evidence="3" type="ORF">C5613_37425</name>
</gene>
<dbReference type="GO" id="GO:0051782">
    <property type="term" value="P:negative regulation of cell division"/>
    <property type="evidence" value="ECO:0007669"/>
    <property type="project" value="TreeGrafter"/>
</dbReference>
<dbReference type="PANTHER" id="PTHR43384">
    <property type="entry name" value="SEPTUM SITE-DETERMINING PROTEIN MIND HOMOLOG, CHLOROPLASTIC-RELATED"/>
    <property type="match status" value="1"/>
</dbReference>
<feature type="region of interest" description="Disordered" evidence="1">
    <location>
        <begin position="83"/>
        <end position="118"/>
    </location>
</feature>
<dbReference type="InterPro" id="IPR002586">
    <property type="entry name" value="CobQ/CobB/MinD/ParA_Nub-bd_dom"/>
</dbReference>
<comment type="caution">
    <text evidence="3">The sequence shown here is derived from an EMBL/GenBank/DDBJ whole genome shotgun (WGS) entry which is preliminary data.</text>
</comment>
<dbReference type="PANTHER" id="PTHR43384:SF14">
    <property type="entry name" value="ESX-1 SECRETION-ASSOCIATED PROTEIN ESPI"/>
    <property type="match status" value="1"/>
</dbReference>
<dbReference type="Gene3D" id="3.40.50.300">
    <property type="entry name" value="P-loop containing nucleotide triphosphate hydrolases"/>
    <property type="match status" value="1"/>
</dbReference>
<dbReference type="GO" id="GO:0005524">
    <property type="term" value="F:ATP binding"/>
    <property type="evidence" value="ECO:0007669"/>
    <property type="project" value="TreeGrafter"/>
</dbReference>
<dbReference type="EMBL" id="PUIO01000069">
    <property type="protein sequence ID" value="PQP15934.1"/>
    <property type="molecule type" value="Genomic_DNA"/>
</dbReference>
<reference evidence="4" key="1">
    <citation type="submission" date="2018-02" db="EMBL/GenBank/DDBJ databases">
        <title>Draft genome sequencing of Rhodococcus opacus KU647198.</title>
        <authorList>
            <person name="Zheng B.-X."/>
        </authorList>
    </citation>
    <scope>NUCLEOTIDE SEQUENCE [LARGE SCALE GENOMIC DNA]</scope>
    <source>
        <strain evidence="4">04-OD7</strain>
    </source>
</reference>
<evidence type="ECO:0000259" key="2">
    <source>
        <dbReference type="Pfam" id="PF01656"/>
    </source>
</evidence>
<dbReference type="SUPFAM" id="SSF52540">
    <property type="entry name" value="P-loop containing nucleoside triphosphate hydrolases"/>
    <property type="match status" value="1"/>
</dbReference>
<dbReference type="GO" id="GO:0005829">
    <property type="term" value="C:cytosol"/>
    <property type="evidence" value="ECO:0007669"/>
    <property type="project" value="TreeGrafter"/>
</dbReference>
<dbReference type="Pfam" id="PF01656">
    <property type="entry name" value="CbiA"/>
    <property type="match status" value="1"/>
</dbReference>
<organism evidence="3 4">
    <name type="scientific">Rhodococcus opacus</name>
    <name type="common">Nocardia opaca</name>
    <dbReference type="NCBI Taxonomy" id="37919"/>
    <lineage>
        <taxon>Bacteria</taxon>
        <taxon>Bacillati</taxon>
        <taxon>Actinomycetota</taxon>
        <taxon>Actinomycetes</taxon>
        <taxon>Mycobacteriales</taxon>
        <taxon>Nocardiaceae</taxon>
        <taxon>Rhodococcus</taxon>
    </lineage>
</organism>
<dbReference type="Proteomes" id="UP000239290">
    <property type="component" value="Unassembled WGS sequence"/>
</dbReference>
<sequence>MSAPQMTVAIDDGGRHATAYVPSQAATLDLRGDTEQDLMTAVFAQAHAEARNSGQTITVAVSGGADTAPMRLEVDPDQTIRPAQEQAPAQESGAPIREQPQRRPAGGTPVVRVQDVGSEPTVAVRLPATEPTPARAVVFAERADGHDRTPLARPRRPVSGLAAPEIAPGTGEPARLGVRGRLNAMLGLSLAPKAQSPEMRLRAAESVITRALPDFSVITVANPKGGVGKTPLAVALTQTLADLRGGSTVVCADLGEVGGSLAKRVAVRPPPGNDVPALLAAHPNPDVAIRPSVLSQHLTRQPSGEDIIAGRRGDATSVLDEDHAAHLAAIVAQHRDLLVADTGNNSLAGTWRWAVATAHAVVVPVPLRWDAADAAEEMITELASTTTDVLQRTIVVITAGPGDAPMVEQDTVEALRDLGVPLVARMPFEPLFASGERLALSRLQPQTRAALTRLAEEVVKTITGP</sequence>
<evidence type="ECO:0000313" key="4">
    <source>
        <dbReference type="Proteomes" id="UP000239290"/>
    </source>
</evidence>
<accession>A0A2S8IMC6</accession>
<dbReference type="RefSeq" id="WP_105422431.1">
    <property type="nucleotide sequence ID" value="NZ_PUIO01000069.1"/>
</dbReference>
<evidence type="ECO:0000313" key="3">
    <source>
        <dbReference type="EMBL" id="PQP15934.1"/>
    </source>
</evidence>
<dbReference type="GO" id="GO:0016887">
    <property type="term" value="F:ATP hydrolysis activity"/>
    <property type="evidence" value="ECO:0007669"/>
    <property type="project" value="TreeGrafter"/>
</dbReference>
<evidence type="ECO:0000256" key="1">
    <source>
        <dbReference type="SAM" id="MobiDB-lite"/>
    </source>
</evidence>